<comment type="caution">
    <text evidence="4">The sequence shown here is derived from an EMBL/GenBank/DDBJ whole genome shotgun (WGS) entry which is preliminary data.</text>
</comment>
<proteinExistence type="predicted"/>
<dbReference type="Gene3D" id="1.10.101.10">
    <property type="entry name" value="PGBD-like superfamily/PGBD"/>
    <property type="match status" value="2"/>
</dbReference>
<keyword evidence="5" id="KW-1185">Reference proteome</keyword>
<evidence type="ECO:0000256" key="1">
    <source>
        <dbReference type="SAM" id="MobiDB-lite"/>
    </source>
</evidence>
<feature type="domain" description="Peptidoglycan binding-like" evidence="3">
    <location>
        <begin position="190"/>
        <end position="241"/>
    </location>
</feature>
<accession>A0ABP9JM32</accession>
<feature type="compositionally biased region" description="Low complexity" evidence="1">
    <location>
        <begin position="14"/>
        <end position="33"/>
    </location>
</feature>
<organism evidence="4 5">
    <name type="scientific">Terrabacter aeriphilus</name>
    <dbReference type="NCBI Taxonomy" id="515662"/>
    <lineage>
        <taxon>Bacteria</taxon>
        <taxon>Bacillati</taxon>
        <taxon>Actinomycetota</taxon>
        <taxon>Actinomycetes</taxon>
        <taxon>Micrococcales</taxon>
        <taxon>Intrasporangiaceae</taxon>
        <taxon>Terrabacter</taxon>
    </lineage>
</organism>
<dbReference type="EMBL" id="BAABIW010000028">
    <property type="protein sequence ID" value="GAA5036267.1"/>
    <property type="molecule type" value="Genomic_DNA"/>
</dbReference>
<gene>
    <name evidence="4" type="ORF">GCM10023258_39040</name>
</gene>
<dbReference type="Pfam" id="PF01471">
    <property type="entry name" value="PG_binding_1"/>
    <property type="match status" value="2"/>
</dbReference>
<feature type="chain" id="PRO_5046731619" description="Peptidoglycan binding-like domain-containing protein" evidence="2">
    <location>
        <begin position="24"/>
        <end position="251"/>
    </location>
</feature>
<feature type="signal peptide" evidence="2">
    <location>
        <begin position="1"/>
        <end position="23"/>
    </location>
</feature>
<dbReference type="InterPro" id="IPR036365">
    <property type="entry name" value="PGBD-like_sf"/>
</dbReference>
<sequence>MVALTAALTLGACSSSTPSTPAAATPSVTASAVGPETTAPNDPLPVPTESADPLTPTRPTPSATTPPPSTPATVSPTPAPTPPTPAATTATADPGSVAGSCERTLTAYPVLAPGASGPAVRALQCFLNDADYGPVAVDGVYGAQTRAAVKRVEATYEGPAPQPGRIDSGTWVLLIARSLGTATLEQGAKGPDVTTLQRALRAAGATVTVDGVFGAATKRAVQRLQDANRIGADGVVGEETLFLLKMGATIG</sequence>
<evidence type="ECO:0000313" key="5">
    <source>
        <dbReference type="Proteomes" id="UP001500427"/>
    </source>
</evidence>
<feature type="compositionally biased region" description="Pro residues" evidence="1">
    <location>
        <begin position="56"/>
        <end position="70"/>
    </location>
</feature>
<feature type="domain" description="Peptidoglycan binding-like" evidence="3">
    <location>
        <begin position="116"/>
        <end position="156"/>
    </location>
</feature>
<keyword evidence="2" id="KW-0732">Signal</keyword>
<evidence type="ECO:0000313" key="4">
    <source>
        <dbReference type="EMBL" id="GAA5036267.1"/>
    </source>
</evidence>
<protein>
    <recommendedName>
        <fullName evidence="3">Peptidoglycan binding-like domain-containing protein</fullName>
    </recommendedName>
</protein>
<name>A0ABP9JM32_9MICO</name>
<dbReference type="SUPFAM" id="SSF47090">
    <property type="entry name" value="PGBD-like"/>
    <property type="match status" value="2"/>
</dbReference>
<reference evidence="5" key="1">
    <citation type="journal article" date="2019" name="Int. J. Syst. Evol. Microbiol.">
        <title>The Global Catalogue of Microorganisms (GCM) 10K type strain sequencing project: providing services to taxonomists for standard genome sequencing and annotation.</title>
        <authorList>
            <consortium name="The Broad Institute Genomics Platform"/>
            <consortium name="The Broad Institute Genome Sequencing Center for Infectious Disease"/>
            <person name="Wu L."/>
            <person name="Ma J."/>
        </authorList>
    </citation>
    <scope>NUCLEOTIDE SEQUENCE [LARGE SCALE GENOMIC DNA]</scope>
    <source>
        <strain evidence="5">JCM 17687</strain>
    </source>
</reference>
<feature type="region of interest" description="Disordered" evidence="1">
    <location>
        <begin position="1"/>
        <end position="97"/>
    </location>
</feature>
<dbReference type="InterPro" id="IPR036366">
    <property type="entry name" value="PGBDSf"/>
</dbReference>
<dbReference type="Proteomes" id="UP001500427">
    <property type="component" value="Unassembled WGS sequence"/>
</dbReference>
<dbReference type="InterPro" id="IPR002477">
    <property type="entry name" value="Peptidoglycan-bd-like"/>
</dbReference>
<evidence type="ECO:0000259" key="3">
    <source>
        <dbReference type="Pfam" id="PF01471"/>
    </source>
</evidence>
<evidence type="ECO:0000256" key="2">
    <source>
        <dbReference type="SAM" id="SignalP"/>
    </source>
</evidence>